<feature type="region of interest" description="Disordered" evidence="1">
    <location>
        <begin position="51"/>
        <end position="78"/>
    </location>
</feature>
<gene>
    <name evidence="2" type="ORF">DPMN_011727</name>
</gene>
<dbReference type="EMBL" id="JAIWYP010000001">
    <property type="protein sequence ID" value="KAH3887708.1"/>
    <property type="molecule type" value="Genomic_DNA"/>
</dbReference>
<reference evidence="2" key="1">
    <citation type="journal article" date="2019" name="bioRxiv">
        <title>The Genome of the Zebra Mussel, Dreissena polymorpha: A Resource for Invasive Species Research.</title>
        <authorList>
            <person name="McCartney M.A."/>
            <person name="Auch B."/>
            <person name="Kono T."/>
            <person name="Mallez S."/>
            <person name="Zhang Y."/>
            <person name="Obille A."/>
            <person name="Becker A."/>
            <person name="Abrahante J.E."/>
            <person name="Garbe J."/>
            <person name="Badalamenti J.P."/>
            <person name="Herman A."/>
            <person name="Mangelson H."/>
            <person name="Liachko I."/>
            <person name="Sullivan S."/>
            <person name="Sone E.D."/>
            <person name="Koren S."/>
            <person name="Silverstein K.A.T."/>
            <person name="Beckman K.B."/>
            <person name="Gohl D.M."/>
        </authorList>
    </citation>
    <scope>NUCLEOTIDE SEQUENCE</scope>
    <source>
        <strain evidence="2">Duluth1</strain>
        <tissue evidence="2">Whole animal</tissue>
    </source>
</reference>
<protein>
    <submittedName>
        <fullName evidence="2">Uncharacterized protein</fullName>
    </submittedName>
</protein>
<dbReference type="AlphaFoldDB" id="A0A9D4N4K9"/>
<dbReference type="Proteomes" id="UP000828390">
    <property type="component" value="Unassembled WGS sequence"/>
</dbReference>
<evidence type="ECO:0000313" key="2">
    <source>
        <dbReference type="EMBL" id="KAH3887708.1"/>
    </source>
</evidence>
<name>A0A9D4N4K9_DREPO</name>
<organism evidence="2 3">
    <name type="scientific">Dreissena polymorpha</name>
    <name type="common">Zebra mussel</name>
    <name type="synonym">Mytilus polymorpha</name>
    <dbReference type="NCBI Taxonomy" id="45954"/>
    <lineage>
        <taxon>Eukaryota</taxon>
        <taxon>Metazoa</taxon>
        <taxon>Spiralia</taxon>
        <taxon>Lophotrochozoa</taxon>
        <taxon>Mollusca</taxon>
        <taxon>Bivalvia</taxon>
        <taxon>Autobranchia</taxon>
        <taxon>Heteroconchia</taxon>
        <taxon>Euheterodonta</taxon>
        <taxon>Imparidentia</taxon>
        <taxon>Neoheterodontei</taxon>
        <taxon>Myida</taxon>
        <taxon>Dreissenoidea</taxon>
        <taxon>Dreissenidae</taxon>
        <taxon>Dreissena</taxon>
    </lineage>
</organism>
<accession>A0A9D4N4K9</accession>
<proteinExistence type="predicted"/>
<evidence type="ECO:0000313" key="3">
    <source>
        <dbReference type="Proteomes" id="UP000828390"/>
    </source>
</evidence>
<comment type="caution">
    <text evidence="2">The sequence shown here is derived from an EMBL/GenBank/DDBJ whole genome shotgun (WGS) entry which is preliminary data.</text>
</comment>
<keyword evidence="3" id="KW-1185">Reference proteome</keyword>
<sequence length="78" mass="8341">MSSEIMFDHALSPVDVESVWSTVGPVFNEGVPPLFLIQSNVSSVLCTHPQRSVSKSHVPGPGHAPDRNATSSMAISPW</sequence>
<reference evidence="2" key="2">
    <citation type="submission" date="2020-11" db="EMBL/GenBank/DDBJ databases">
        <authorList>
            <person name="McCartney M.A."/>
            <person name="Auch B."/>
            <person name="Kono T."/>
            <person name="Mallez S."/>
            <person name="Becker A."/>
            <person name="Gohl D.M."/>
            <person name="Silverstein K.A.T."/>
            <person name="Koren S."/>
            <person name="Bechman K.B."/>
            <person name="Herman A."/>
            <person name="Abrahante J.E."/>
            <person name="Garbe J."/>
        </authorList>
    </citation>
    <scope>NUCLEOTIDE SEQUENCE</scope>
    <source>
        <strain evidence="2">Duluth1</strain>
        <tissue evidence="2">Whole animal</tissue>
    </source>
</reference>
<feature type="compositionally biased region" description="Polar residues" evidence="1">
    <location>
        <begin position="68"/>
        <end position="78"/>
    </location>
</feature>
<evidence type="ECO:0000256" key="1">
    <source>
        <dbReference type="SAM" id="MobiDB-lite"/>
    </source>
</evidence>